<accession>A0A9E7V2F7</accession>
<feature type="domain" description="Major coat protein L-A virus" evidence="1">
    <location>
        <begin position="20"/>
        <end position="337"/>
    </location>
</feature>
<dbReference type="SUPFAM" id="SSF82856">
    <property type="entry name" value="L-A virus major coat protein"/>
    <property type="match status" value="1"/>
</dbReference>
<reference evidence="2" key="1">
    <citation type="submission" date="2022-05" db="EMBL/GenBank/DDBJ databases">
        <authorList>
            <person name="Cao W."/>
            <person name="Jia N."/>
            <person name="Lam T.T.-Y."/>
            <person name="Ni X."/>
            <person name="Liu J."/>
        </authorList>
    </citation>
    <scope>NUCLEOTIDE SEQUENCE</scope>
    <source>
        <strain evidence="2">TIGMIC 1</strain>
    </source>
</reference>
<name>A0A9E7V2F7_9VIRU</name>
<dbReference type="Pfam" id="PF09220">
    <property type="entry name" value="LA-virus_coat"/>
    <property type="match status" value="1"/>
</dbReference>
<dbReference type="Gene3D" id="3.90.1840.10">
    <property type="entry name" value="Major capsid protein"/>
    <property type="match status" value="1"/>
</dbReference>
<protein>
    <submittedName>
        <fullName evidence="2">Capsid protein</fullName>
    </submittedName>
</protein>
<dbReference type="InterPro" id="IPR036332">
    <property type="entry name" value="Major_coat_LA-virus_sf"/>
</dbReference>
<sequence length="673" mass="74854">MNFLKSIYNISYKRPRDIKISDGNFSITNTILTTVDYGFNKFSVNSTDRTDFATTGLKANVNYVDSVTDYSGFNKKYINDDGTYNFVAAMAEFATVPFGKKVTREEQQMLLLGTDGADSHDAFILNMLISWYLARMYVDSGCTDGILKVRHAGFSNTHVKQTLWGMPDTTIEHELSAPNTETDELHMVFRSQTNFWQQPYVLRYNAGSPAQTAFYILHCLGRSGQSALNVDIPLSGIDMSQMVLDPVGGVQHFGIDYNSVAWTKPDVMWQWILEYVRLNRVETAFAAAFEVLCTISAQPVGSYHESVFWHSAVPNVNLSVFKPTRARISTNLVGEAYRTDTGTDEFTAESTLHPENFLYNAAVYNYMFWLAVPALAHAASADYQDPFDVFAGGHEYLNVLSSVGAQAAVISALYGKEIPTFSTAAAYVTWDLTALQSPVIDPCYVDGTGTGSQRLHTVPPFVSGSLVIGTPTADLPYIRHLYQRGQYTIPTKPMFEMEDAIQFATVMRAFGYDTVATIRNTTTVVRPYSTAYDTVISPLPFYELSSPGQELIFDDPRRREGRGGNLPDVWTVPDTVVTYTRSLPQLEITQRGKWRDTAVPRVILRKPAAKVSFNVVSGAAYIRKTITMKKEVHRVPDFGLAQIETAPLRPVEATGVVPIQIAPQEEVPADDAE</sequence>
<evidence type="ECO:0000259" key="1">
    <source>
        <dbReference type="Pfam" id="PF09220"/>
    </source>
</evidence>
<organism evidence="2">
    <name type="scientific">Nanning Totiv tick virus 3</name>
    <dbReference type="NCBI Taxonomy" id="2972354"/>
    <lineage>
        <taxon>Viruses</taxon>
        <taxon>Riboviria</taxon>
        <taxon>Orthornavirae</taxon>
        <taxon>Duplornaviricota</taxon>
        <taxon>Chrymotiviricetes</taxon>
        <taxon>Ghabrivirales</taxon>
        <taxon>Totiviridae</taxon>
    </lineage>
</organism>
<evidence type="ECO:0000313" key="2">
    <source>
        <dbReference type="EMBL" id="UYL95667.1"/>
    </source>
</evidence>
<dbReference type="InterPro" id="IPR015302">
    <property type="entry name" value="Major_coat_LA-virus"/>
</dbReference>
<dbReference type="EMBL" id="ON746552">
    <property type="protein sequence ID" value="UYL95667.1"/>
    <property type="molecule type" value="Genomic_RNA"/>
</dbReference>
<proteinExistence type="predicted"/>